<sequence length="187" mass="20355">MKKATRSHLLKAGAAALLLAPALAFAHNYNYLEGGYVHRDQAGDEDGFRANGSFDVLSPVAVFGEYDDVGHFEQLSVGGLWHTPLTRNVDLDLGGSYEHYDYNHGGSDSGFGLRGGVRWMVPNTRLELDPGLRYVDLGHGHSDTSARLDGLYQLTAALDLQAAVQSGDDDRFEAGVRYNFGPRLTGR</sequence>
<reference evidence="2 3" key="1">
    <citation type="journal article" date="2014" name="Int. J. Syst. Evol. Microbiol.">
        <title>Solimonas terrae sp. nov., isolated from soil.</title>
        <authorList>
            <person name="Kim S.J."/>
            <person name="Moon J.Y."/>
            <person name="Weon H.Y."/>
            <person name="Ahn J.H."/>
            <person name="Chen W.M."/>
            <person name="Kwon S.W."/>
        </authorList>
    </citation>
    <scope>NUCLEOTIDE SEQUENCE [LARGE SCALE GENOMIC DNA]</scope>
    <source>
        <strain evidence="2 3">KIS83-12</strain>
    </source>
</reference>
<evidence type="ECO:0008006" key="4">
    <source>
        <dbReference type="Google" id="ProtNLM"/>
    </source>
</evidence>
<dbReference type="EMBL" id="JAAMOW010000012">
    <property type="protein sequence ID" value="NGY06957.1"/>
    <property type="molecule type" value="Genomic_DNA"/>
</dbReference>
<proteinExistence type="predicted"/>
<dbReference type="AlphaFoldDB" id="A0A6M2BYX1"/>
<comment type="caution">
    <text evidence="2">The sequence shown here is derived from an EMBL/GenBank/DDBJ whole genome shotgun (WGS) entry which is preliminary data.</text>
</comment>
<keyword evidence="1" id="KW-0732">Signal</keyword>
<dbReference type="Proteomes" id="UP000472676">
    <property type="component" value="Unassembled WGS sequence"/>
</dbReference>
<name>A0A6M2BYX1_9GAMM</name>
<feature type="signal peptide" evidence="1">
    <location>
        <begin position="1"/>
        <end position="26"/>
    </location>
</feature>
<keyword evidence="3" id="KW-1185">Reference proteome</keyword>
<accession>A0A6M2BYX1</accession>
<organism evidence="2 3">
    <name type="scientific">Solimonas terrae</name>
    <dbReference type="NCBI Taxonomy" id="1396819"/>
    <lineage>
        <taxon>Bacteria</taxon>
        <taxon>Pseudomonadati</taxon>
        <taxon>Pseudomonadota</taxon>
        <taxon>Gammaproteobacteria</taxon>
        <taxon>Nevskiales</taxon>
        <taxon>Nevskiaceae</taxon>
        <taxon>Solimonas</taxon>
    </lineage>
</organism>
<evidence type="ECO:0000313" key="2">
    <source>
        <dbReference type="EMBL" id="NGY06957.1"/>
    </source>
</evidence>
<gene>
    <name evidence="2" type="ORF">G7Y85_19455</name>
</gene>
<protein>
    <recommendedName>
        <fullName evidence="4">Porin family protein</fullName>
    </recommendedName>
</protein>
<evidence type="ECO:0000313" key="3">
    <source>
        <dbReference type="Proteomes" id="UP000472676"/>
    </source>
</evidence>
<dbReference type="RefSeq" id="WP_166261503.1">
    <property type="nucleotide sequence ID" value="NZ_JAAMOW010000012.1"/>
</dbReference>
<evidence type="ECO:0000256" key="1">
    <source>
        <dbReference type="SAM" id="SignalP"/>
    </source>
</evidence>
<feature type="chain" id="PRO_5026995277" description="Porin family protein" evidence="1">
    <location>
        <begin position="27"/>
        <end position="187"/>
    </location>
</feature>